<dbReference type="PANTHER" id="PTHR10434">
    <property type="entry name" value="1-ACYL-SN-GLYCEROL-3-PHOSPHATE ACYLTRANSFERASE"/>
    <property type="match status" value="1"/>
</dbReference>
<evidence type="ECO:0000256" key="1">
    <source>
        <dbReference type="ARBA" id="ARBA00005189"/>
    </source>
</evidence>
<comment type="caution">
    <text evidence="5">The sequence shown here is derived from an EMBL/GenBank/DDBJ whole genome shotgun (WGS) entry which is preliminary data.</text>
</comment>
<dbReference type="Proteomes" id="UP000005496">
    <property type="component" value="Unassembled WGS sequence"/>
</dbReference>
<dbReference type="Pfam" id="PF01553">
    <property type="entry name" value="Acyltransferase"/>
    <property type="match status" value="1"/>
</dbReference>
<comment type="pathway">
    <text evidence="1">Lipid metabolism.</text>
</comment>
<feature type="domain" description="Phospholipid/glycerol acyltransferase" evidence="4">
    <location>
        <begin position="90"/>
        <end position="207"/>
    </location>
</feature>
<dbReference type="EMBL" id="ACJN02000003">
    <property type="protein sequence ID" value="EFI34012.1"/>
    <property type="molecule type" value="Genomic_DNA"/>
</dbReference>
<evidence type="ECO:0000313" key="6">
    <source>
        <dbReference type="Proteomes" id="UP000005496"/>
    </source>
</evidence>
<dbReference type="eggNOG" id="COG0204">
    <property type="taxonomic scope" value="Bacteria"/>
</dbReference>
<keyword evidence="3 5" id="KW-0012">Acyltransferase</keyword>
<dbReference type="PANTHER" id="PTHR10434:SF40">
    <property type="entry name" value="1-ACYL-SN-GLYCEROL-3-PHOSPHATE ACYLTRANSFERASE"/>
    <property type="match status" value="1"/>
</dbReference>
<evidence type="ECO:0000259" key="4">
    <source>
        <dbReference type="SMART" id="SM00563"/>
    </source>
</evidence>
<accession>D6STJ6</accession>
<evidence type="ECO:0000256" key="2">
    <source>
        <dbReference type="ARBA" id="ARBA00022679"/>
    </source>
</evidence>
<reference evidence="5" key="1">
    <citation type="submission" date="2010-05" db="EMBL/GenBank/DDBJ databases">
        <title>The draft genome of Desulfonatronospira thiodismutans ASO3-1.</title>
        <authorList>
            <consortium name="US DOE Joint Genome Institute (JGI-PGF)"/>
            <person name="Lucas S."/>
            <person name="Copeland A."/>
            <person name="Lapidus A."/>
            <person name="Cheng J.-F."/>
            <person name="Bruce D."/>
            <person name="Goodwin L."/>
            <person name="Pitluck S."/>
            <person name="Chertkov O."/>
            <person name="Brettin T."/>
            <person name="Detter J.C."/>
            <person name="Han C."/>
            <person name="Land M.L."/>
            <person name="Hauser L."/>
            <person name="Kyrpides N."/>
            <person name="Mikhailova N."/>
            <person name="Muyzer G."/>
            <person name="Woyke T."/>
        </authorList>
    </citation>
    <scope>NUCLEOTIDE SEQUENCE [LARGE SCALE GENOMIC DNA]</scope>
    <source>
        <strain evidence="5">ASO3-1</strain>
    </source>
</reference>
<sequence>MRTMSVTENRDNYVTHPSGASWIFSRTPSLYFYPRMLGTVLRSWAKARWKGFTDHDWILRSVDIFRHLEKVDCRFIIRGKKNFIDLDEPCVFVGNHMSTLETFALAAVVCPHRQVTFVVKEGLVRYPVFKHVMISRDPVVVKRQNPRDDFKVVMQEGLDRLNRGISVVVFPQAERSRVLDLQRFNSMGVKLAKKAGVPVVPLALKTDAWGQGSIIKDFGWIRPNRPIRMDFGPAMQVQGNGRAEHQEIVDFISYRLDAWQGYARWFGMN</sequence>
<keyword evidence="6" id="KW-1185">Reference proteome</keyword>
<evidence type="ECO:0000313" key="5">
    <source>
        <dbReference type="EMBL" id="EFI34012.1"/>
    </source>
</evidence>
<organism evidence="5 6">
    <name type="scientific">Desulfonatronospira thiodismutans ASO3-1</name>
    <dbReference type="NCBI Taxonomy" id="555779"/>
    <lineage>
        <taxon>Bacteria</taxon>
        <taxon>Pseudomonadati</taxon>
        <taxon>Thermodesulfobacteriota</taxon>
        <taxon>Desulfovibrionia</taxon>
        <taxon>Desulfovibrionales</taxon>
        <taxon>Desulfonatronovibrionaceae</taxon>
        <taxon>Desulfonatronospira</taxon>
    </lineage>
</organism>
<name>D6STJ6_9BACT</name>
<dbReference type="CDD" id="cd07989">
    <property type="entry name" value="LPLAT_AGPAT-like"/>
    <property type="match status" value="1"/>
</dbReference>
<dbReference type="SMART" id="SM00563">
    <property type="entry name" value="PlsC"/>
    <property type="match status" value="1"/>
</dbReference>
<keyword evidence="2" id="KW-0808">Transferase</keyword>
<dbReference type="InterPro" id="IPR002123">
    <property type="entry name" value="Plipid/glycerol_acylTrfase"/>
</dbReference>
<dbReference type="GO" id="GO:0006654">
    <property type="term" value="P:phosphatidic acid biosynthetic process"/>
    <property type="evidence" value="ECO:0007669"/>
    <property type="project" value="TreeGrafter"/>
</dbReference>
<evidence type="ECO:0000256" key="3">
    <source>
        <dbReference type="ARBA" id="ARBA00023315"/>
    </source>
</evidence>
<protein>
    <submittedName>
        <fullName evidence="5">Phospholipid/glycerol acyltransferase</fullName>
    </submittedName>
</protein>
<dbReference type="GO" id="GO:0003841">
    <property type="term" value="F:1-acylglycerol-3-phosphate O-acyltransferase activity"/>
    <property type="evidence" value="ECO:0007669"/>
    <property type="project" value="TreeGrafter"/>
</dbReference>
<gene>
    <name evidence="5" type="ORF">Dthio_PD1351</name>
</gene>
<proteinExistence type="predicted"/>
<dbReference type="SUPFAM" id="SSF69593">
    <property type="entry name" value="Glycerol-3-phosphate (1)-acyltransferase"/>
    <property type="match status" value="1"/>
</dbReference>
<dbReference type="AlphaFoldDB" id="D6STJ6"/>